<comment type="caution">
    <text evidence="3">The sequence shown here is derived from an EMBL/GenBank/DDBJ whole genome shotgun (WGS) entry which is preliminary data.</text>
</comment>
<accession>A0A2T4UJK3</accession>
<name>A0A2T4UJK3_9ACTN</name>
<evidence type="ECO:0000313" key="4">
    <source>
        <dbReference type="Proteomes" id="UP000240739"/>
    </source>
</evidence>
<protein>
    <submittedName>
        <fullName evidence="3">DNA methyltransferase</fullName>
    </submittedName>
</protein>
<gene>
    <name evidence="3" type="ORF">C7Y72_06765</name>
</gene>
<proteinExistence type="predicted"/>
<keyword evidence="3" id="KW-0808">Transferase</keyword>
<dbReference type="GO" id="GO:0008168">
    <property type="term" value="F:methyltransferase activity"/>
    <property type="evidence" value="ECO:0007669"/>
    <property type="project" value="UniProtKB-KW"/>
</dbReference>
<reference evidence="3 4" key="1">
    <citation type="submission" date="2018-03" db="EMBL/GenBank/DDBJ databases">
        <title>Aquarubrobacter algicola gen. nov., sp. nov., a novel actinobacterium isolated from shallow eutrophic lake during the end of cyanobacterial harmful algal blooms.</title>
        <authorList>
            <person name="Chun S.J."/>
        </authorList>
    </citation>
    <scope>NUCLEOTIDE SEQUENCE [LARGE SCALE GENOMIC DNA]</scope>
    <source>
        <strain evidence="3 4">Seoho-28</strain>
    </source>
</reference>
<sequence>MAEQQQEDHDWDPTRLPAIVAAIPRGGWMSYGDVARAAGGTLEHARGLNRRFVRDAVPGAHRVLQADGRIGPTALDDPDRVARRLRREGVRFTDGRADPDARVRALPDR</sequence>
<dbReference type="AlphaFoldDB" id="A0A2T4UJK3"/>
<evidence type="ECO:0000256" key="1">
    <source>
        <dbReference type="ARBA" id="ARBA00022763"/>
    </source>
</evidence>
<dbReference type="SUPFAM" id="SSF46767">
    <property type="entry name" value="Methylated DNA-protein cysteine methyltransferase, C-terminal domain"/>
    <property type="match status" value="1"/>
</dbReference>
<dbReference type="EMBL" id="PYYB01000001">
    <property type="protein sequence ID" value="PTL59377.1"/>
    <property type="molecule type" value="Genomic_DNA"/>
</dbReference>
<dbReference type="GO" id="GO:0032259">
    <property type="term" value="P:methylation"/>
    <property type="evidence" value="ECO:0007669"/>
    <property type="project" value="UniProtKB-KW"/>
</dbReference>
<evidence type="ECO:0000313" key="3">
    <source>
        <dbReference type="EMBL" id="PTL59377.1"/>
    </source>
</evidence>
<dbReference type="Proteomes" id="UP000240739">
    <property type="component" value="Unassembled WGS sequence"/>
</dbReference>
<keyword evidence="4" id="KW-1185">Reference proteome</keyword>
<dbReference type="InterPro" id="IPR036217">
    <property type="entry name" value="MethylDNA_cys_MeTrfase_DNAb"/>
</dbReference>
<keyword evidence="3" id="KW-0489">Methyltransferase</keyword>
<dbReference type="InterPro" id="IPR036388">
    <property type="entry name" value="WH-like_DNA-bd_sf"/>
</dbReference>
<keyword evidence="1" id="KW-0227">DNA damage</keyword>
<dbReference type="RefSeq" id="WP_107567949.1">
    <property type="nucleotide sequence ID" value="NZ_PYYB01000001.1"/>
</dbReference>
<dbReference type="GO" id="GO:0006281">
    <property type="term" value="P:DNA repair"/>
    <property type="evidence" value="ECO:0007669"/>
    <property type="project" value="InterPro"/>
</dbReference>
<dbReference type="OrthoDB" id="9798761at2"/>
<feature type="domain" description="Methylated-DNA-[protein]-cysteine S-methyltransferase DNA binding" evidence="2">
    <location>
        <begin position="18"/>
        <end position="90"/>
    </location>
</feature>
<evidence type="ECO:0000259" key="2">
    <source>
        <dbReference type="Pfam" id="PF01035"/>
    </source>
</evidence>
<dbReference type="Gene3D" id="1.10.10.10">
    <property type="entry name" value="Winged helix-like DNA-binding domain superfamily/Winged helix DNA-binding domain"/>
    <property type="match status" value="1"/>
</dbReference>
<dbReference type="InterPro" id="IPR014048">
    <property type="entry name" value="MethylDNA_cys_MeTrfase_DNA-bd"/>
</dbReference>
<organism evidence="3 4">
    <name type="scientific">Paraconexibacter algicola</name>
    <dbReference type="NCBI Taxonomy" id="2133960"/>
    <lineage>
        <taxon>Bacteria</taxon>
        <taxon>Bacillati</taxon>
        <taxon>Actinomycetota</taxon>
        <taxon>Thermoleophilia</taxon>
        <taxon>Solirubrobacterales</taxon>
        <taxon>Paraconexibacteraceae</taxon>
        <taxon>Paraconexibacter</taxon>
    </lineage>
</organism>
<dbReference type="Pfam" id="PF01035">
    <property type="entry name" value="DNA_binding_1"/>
    <property type="match status" value="1"/>
</dbReference>